<evidence type="ECO:0000256" key="1">
    <source>
        <dbReference type="SAM" id="Phobius"/>
    </source>
</evidence>
<dbReference type="OMA" id="DQLQWEV"/>
<keyword evidence="1" id="KW-0812">Transmembrane</keyword>
<dbReference type="Proteomes" id="UP000268014">
    <property type="component" value="Unassembled WGS sequence"/>
</dbReference>
<dbReference type="OrthoDB" id="10256697at2759"/>
<name>A0A0N4X166_HAEPC</name>
<keyword evidence="3" id="KW-1185">Reference proteome</keyword>
<evidence type="ECO:0000313" key="3">
    <source>
        <dbReference type="Proteomes" id="UP000268014"/>
    </source>
</evidence>
<organism evidence="4">
    <name type="scientific">Haemonchus placei</name>
    <name type="common">Barber's pole worm</name>
    <dbReference type="NCBI Taxonomy" id="6290"/>
    <lineage>
        <taxon>Eukaryota</taxon>
        <taxon>Metazoa</taxon>
        <taxon>Ecdysozoa</taxon>
        <taxon>Nematoda</taxon>
        <taxon>Chromadorea</taxon>
        <taxon>Rhabditida</taxon>
        <taxon>Rhabditina</taxon>
        <taxon>Rhabditomorpha</taxon>
        <taxon>Strongyloidea</taxon>
        <taxon>Trichostrongylidae</taxon>
        <taxon>Haemonchus</taxon>
    </lineage>
</organism>
<keyword evidence="1" id="KW-1133">Transmembrane helix</keyword>
<dbReference type="PANTHER" id="PTHR13411">
    <property type="entry name" value="PLASMINOGEN RECEPTOR (KT)"/>
    <property type="match status" value="1"/>
</dbReference>
<feature type="transmembrane region" description="Helical" evidence="1">
    <location>
        <begin position="52"/>
        <end position="72"/>
    </location>
</feature>
<reference evidence="2 3" key="2">
    <citation type="submission" date="2018-11" db="EMBL/GenBank/DDBJ databases">
        <authorList>
            <consortium name="Pathogen Informatics"/>
        </authorList>
    </citation>
    <scope>NUCLEOTIDE SEQUENCE [LARGE SCALE GENOMIC DNA]</scope>
    <source>
        <strain evidence="2 3">MHpl1</strain>
    </source>
</reference>
<accession>A0A0N4X166</accession>
<protein>
    <submittedName>
        <fullName evidence="4">Transmembrane protein</fullName>
    </submittedName>
</protein>
<dbReference type="AlphaFoldDB" id="A0A0N4X166"/>
<dbReference type="Pfam" id="PF10166">
    <property type="entry name" value="DUF2368"/>
    <property type="match status" value="1"/>
</dbReference>
<dbReference type="GO" id="GO:0005886">
    <property type="term" value="C:plasma membrane"/>
    <property type="evidence" value="ECO:0007669"/>
    <property type="project" value="InterPro"/>
</dbReference>
<dbReference type="InterPro" id="IPR019319">
    <property type="entry name" value="Plg-R(KT)"/>
</dbReference>
<keyword evidence="1" id="KW-0472">Membrane</keyword>
<gene>
    <name evidence="2" type="ORF">HPLM_LOCUS18037</name>
</gene>
<proteinExistence type="predicted"/>
<evidence type="ECO:0000313" key="2">
    <source>
        <dbReference type="EMBL" id="VDO68528.1"/>
    </source>
</evidence>
<sequence length="143" mass="16195">MGQSISSGTIDGRRAAELRLLNDDFIEAEIVLKNLQLAQERAVKLVEQQERFSWEFLGIGTMAIILVAAGAISKRKYVQDFAVPIAPLVMGLGYRYDCAFGRNHEVVRDNAESMLKRNDDRLRLVGGPLTLRDVDAYRERHFQ</sequence>
<dbReference type="PANTHER" id="PTHR13411:SF6">
    <property type="entry name" value="PLASMINOGEN RECEPTOR (KT)"/>
    <property type="match status" value="1"/>
</dbReference>
<reference evidence="4" key="1">
    <citation type="submission" date="2017-02" db="UniProtKB">
        <authorList>
            <consortium name="WormBaseParasite"/>
        </authorList>
    </citation>
    <scope>IDENTIFICATION</scope>
</reference>
<evidence type="ECO:0000313" key="4">
    <source>
        <dbReference type="WBParaSite" id="HPLM_0001804601-mRNA-1"/>
    </source>
</evidence>
<dbReference type="WBParaSite" id="HPLM_0001804601-mRNA-1">
    <property type="protein sequence ID" value="HPLM_0001804601-mRNA-1"/>
    <property type="gene ID" value="HPLM_0001804601"/>
</dbReference>
<dbReference type="EMBL" id="UZAF01020296">
    <property type="protein sequence ID" value="VDO68528.1"/>
    <property type="molecule type" value="Genomic_DNA"/>
</dbReference>